<feature type="domain" description="Bulb-type lectin" evidence="3">
    <location>
        <begin position="46"/>
        <end position="158"/>
    </location>
</feature>
<reference evidence="4 5" key="1">
    <citation type="submission" date="2024-06" db="EMBL/GenBank/DDBJ databases">
        <title>The Natural Products Discovery Center: Release of the First 8490 Sequenced Strains for Exploring Actinobacteria Biosynthetic Diversity.</title>
        <authorList>
            <person name="Kalkreuter E."/>
            <person name="Kautsar S.A."/>
            <person name="Yang D."/>
            <person name="Bader C.D."/>
            <person name="Teijaro C.N."/>
            <person name="Fluegel L."/>
            <person name="Davis C.M."/>
            <person name="Simpson J.R."/>
            <person name="Lauterbach L."/>
            <person name="Steele A.D."/>
            <person name="Gui C."/>
            <person name="Meng S."/>
            <person name="Li G."/>
            <person name="Viehrig K."/>
            <person name="Ye F."/>
            <person name="Su P."/>
            <person name="Kiefer A.F."/>
            <person name="Nichols A."/>
            <person name="Cepeda A.J."/>
            <person name="Yan W."/>
            <person name="Fan B."/>
            <person name="Jiang Y."/>
            <person name="Adhikari A."/>
            <person name="Zheng C.-J."/>
            <person name="Schuster L."/>
            <person name="Cowan T.M."/>
            <person name="Smanski M.J."/>
            <person name="Chevrette M.G."/>
            <person name="De Carvalho L.P.S."/>
            <person name="Shen B."/>
        </authorList>
    </citation>
    <scope>NUCLEOTIDE SEQUENCE [LARGE SCALE GENOMIC DNA]</scope>
    <source>
        <strain evidence="4 5">NPDC052347</strain>
    </source>
</reference>
<protein>
    <recommendedName>
        <fullName evidence="3">Bulb-type lectin domain-containing protein</fullName>
    </recommendedName>
</protein>
<evidence type="ECO:0000259" key="3">
    <source>
        <dbReference type="PROSITE" id="PS50927"/>
    </source>
</evidence>
<evidence type="ECO:0000256" key="2">
    <source>
        <dbReference type="SAM" id="SignalP"/>
    </source>
</evidence>
<dbReference type="Gene3D" id="2.90.10.10">
    <property type="entry name" value="Bulb-type lectin domain"/>
    <property type="match status" value="1"/>
</dbReference>
<evidence type="ECO:0000313" key="4">
    <source>
        <dbReference type="EMBL" id="MEV5505142.1"/>
    </source>
</evidence>
<organism evidence="4 5">
    <name type="scientific">Streptomyces orinoci</name>
    <name type="common">Streptoverticillium orinoci</name>
    <dbReference type="NCBI Taxonomy" id="67339"/>
    <lineage>
        <taxon>Bacteria</taxon>
        <taxon>Bacillati</taxon>
        <taxon>Actinomycetota</taxon>
        <taxon>Actinomycetes</taxon>
        <taxon>Kitasatosporales</taxon>
        <taxon>Streptomycetaceae</taxon>
        <taxon>Streptomyces</taxon>
    </lineage>
</organism>
<dbReference type="InterPro" id="IPR036426">
    <property type="entry name" value="Bulb-type_lectin_dom_sf"/>
</dbReference>
<feature type="region of interest" description="Disordered" evidence="1">
    <location>
        <begin position="24"/>
        <end position="58"/>
    </location>
</feature>
<dbReference type="SUPFAM" id="SSF51110">
    <property type="entry name" value="alpha-D-mannose-specific plant lectins"/>
    <property type="match status" value="1"/>
</dbReference>
<accession>A0ABV3JQI0</accession>
<gene>
    <name evidence="4" type="ORF">AB0L16_01505</name>
</gene>
<keyword evidence="2" id="KW-0732">Signal</keyword>
<proteinExistence type="predicted"/>
<dbReference type="PROSITE" id="PS50927">
    <property type="entry name" value="BULB_LECTIN"/>
    <property type="match status" value="1"/>
</dbReference>
<keyword evidence="5" id="KW-1185">Reference proteome</keyword>
<dbReference type="InterPro" id="IPR001480">
    <property type="entry name" value="Bulb-type_lectin_dom"/>
</dbReference>
<evidence type="ECO:0000256" key="1">
    <source>
        <dbReference type="SAM" id="MobiDB-lite"/>
    </source>
</evidence>
<dbReference type="RefSeq" id="WP_109281180.1">
    <property type="nucleotide sequence ID" value="NZ_JBFAUK010000001.1"/>
</dbReference>
<feature type="signal peptide" evidence="2">
    <location>
        <begin position="1"/>
        <end position="28"/>
    </location>
</feature>
<dbReference type="EMBL" id="JBFAUK010000001">
    <property type="protein sequence ID" value="MEV5505142.1"/>
    <property type="molecule type" value="Genomic_DNA"/>
</dbReference>
<comment type="caution">
    <text evidence="4">The sequence shown here is derived from an EMBL/GenBank/DDBJ whole genome shotgun (WGS) entry which is preliminary data.</text>
</comment>
<sequence>MKARRTAATVSALLAVTALLTAGGTASAESRATGRATTRTESPLPSDALGDGETLAPGRHFDVGDTSLRMRENGDLALVTTVDGTEQQRWHTDTAGRGERAVMRPDGELVVTDRDQRIVWQSGTANCMHMAYKRLAVVPGGSMMIYETRPDADHPDSEAPYRIAAWSTLFGYAPQCATR</sequence>
<evidence type="ECO:0000313" key="5">
    <source>
        <dbReference type="Proteomes" id="UP001552594"/>
    </source>
</evidence>
<dbReference type="Proteomes" id="UP001552594">
    <property type="component" value="Unassembled WGS sequence"/>
</dbReference>
<feature type="chain" id="PRO_5045964774" description="Bulb-type lectin domain-containing protein" evidence="2">
    <location>
        <begin position="29"/>
        <end position="179"/>
    </location>
</feature>
<name>A0ABV3JQI0_STRON</name>